<accession>A0A0G1PHJ1</accession>
<dbReference type="Proteomes" id="UP000034705">
    <property type="component" value="Unassembled WGS sequence"/>
</dbReference>
<evidence type="ECO:0000313" key="1">
    <source>
        <dbReference type="EMBL" id="KKU32241.1"/>
    </source>
</evidence>
<organism evidence="1 2">
    <name type="scientific">Candidatus Uhrbacteria bacterium GW2011_GWF2_46_218</name>
    <dbReference type="NCBI Taxonomy" id="1619001"/>
    <lineage>
        <taxon>Bacteria</taxon>
        <taxon>Candidatus Uhriibacteriota</taxon>
    </lineage>
</organism>
<name>A0A0G1PHJ1_9BACT</name>
<comment type="caution">
    <text evidence="1">The sequence shown here is derived from an EMBL/GenBank/DDBJ whole genome shotgun (WGS) entry which is preliminary data.</text>
</comment>
<dbReference type="EMBL" id="LCMG01000021">
    <property type="protein sequence ID" value="KKU32241.1"/>
    <property type="molecule type" value="Genomic_DNA"/>
</dbReference>
<reference evidence="1 2" key="1">
    <citation type="journal article" date="2015" name="Nature">
        <title>rRNA introns, odd ribosomes, and small enigmatic genomes across a large radiation of phyla.</title>
        <authorList>
            <person name="Brown C.T."/>
            <person name="Hug L.A."/>
            <person name="Thomas B.C."/>
            <person name="Sharon I."/>
            <person name="Castelle C.J."/>
            <person name="Singh A."/>
            <person name="Wilkins M.J."/>
            <person name="Williams K.H."/>
            <person name="Banfield J.F."/>
        </authorList>
    </citation>
    <scope>NUCLEOTIDE SEQUENCE [LARGE SCALE GENOMIC DNA]</scope>
</reference>
<protein>
    <submittedName>
        <fullName evidence="1">Uncharacterized protein</fullName>
    </submittedName>
</protein>
<proteinExistence type="predicted"/>
<dbReference type="AlphaFoldDB" id="A0A0G1PHJ1"/>
<gene>
    <name evidence="1" type="ORF">UX45_C0021G0013</name>
</gene>
<sequence>MNEINLHLPKWNELTRKQLLYICQLFRNGFDQNTFRLKAFLNLTGIKALPQKIEKDQVYWAFKKRKEVFWLTDMELTWFLQFVNYLTENCRLTVNLFPSFRIGIRRYWGPCKECRNISWKEFIHAEGQFFAYNNAKSQRKVFYLNMLCAVLYRPQQPHYHPMRPDYNGDRRQPFNDFVYPRRANRFRLLSMNKRYAIYTFYAGCRNAMVEAHPQVFKPSGVSSEAPASPVKGFIQLVSDLNQGDVTKNEQIFNSPGWDVLDLLERMIEKQKPVKK</sequence>
<evidence type="ECO:0000313" key="2">
    <source>
        <dbReference type="Proteomes" id="UP000034705"/>
    </source>
</evidence>